<reference evidence="1" key="1">
    <citation type="journal article" date="2020" name="Nature">
        <title>Giant virus diversity and host interactions through global metagenomics.</title>
        <authorList>
            <person name="Schulz F."/>
            <person name="Roux S."/>
            <person name="Paez-Espino D."/>
            <person name="Jungbluth S."/>
            <person name="Walsh D.A."/>
            <person name="Denef V.J."/>
            <person name="McMahon K.D."/>
            <person name="Konstantinidis K.T."/>
            <person name="Eloe-Fadrosh E.A."/>
            <person name="Kyrpides N.C."/>
            <person name="Woyke T."/>
        </authorList>
    </citation>
    <scope>NUCLEOTIDE SEQUENCE</scope>
    <source>
        <strain evidence="1">GVMAG-M-3300025880-75</strain>
    </source>
</reference>
<protein>
    <submittedName>
        <fullName evidence="1">Uncharacterized protein</fullName>
    </submittedName>
</protein>
<dbReference type="EMBL" id="MN740356">
    <property type="protein sequence ID" value="QHU02356.1"/>
    <property type="molecule type" value="Genomic_DNA"/>
</dbReference>
<evidence type="ECO:0000313" key="1">
    <source>
        <dbReference type="EMBL" id="QHU02356.1"/>
    </source>
</evidence>
<dbReference type="AlphaFoldDB" id="A0A6C0JCC4"/>
<name>A0A6C0JCC4_9ZZZZ</name>
<organism evidence="1">
    <name type="scientific">viral metagenome</name>
    <dbReference type="NCBI Taxonomy" id="1070528"/>
    <lineage>
        <taxon>unclassified sequences</taxon>
        <taxon>metagenomes</taxon>
        <taxon>organismal metagenomes</taxon>
    </lineage>
</organism>
<proteinExistence type="predicted"/>
<accession>A0A6C0JCC4</accession>
<sequence length="356" mass="42070">MNENDITDKRKIKEFKGITFSKYKKSDAKKELLNNLNIGKIEPACYWAAEYICAGHYADIWEIIFFFCSKHIHLGNPKLPIYLDLRLNHFKQILNSGYQDDVLKMRNNEKIRKLFGEIISVLCLSKKKHTFDNITIKKEDFNITKITYKMKADSTAYATRIFKKEDPTELFVGINEFYWSILKSQQNGAFACYWLEWILGFEDICKKENKQYSGARRSNMPIEGKYQKDIIWMIWECLLLEANNRSKGLHKIMTALLSLFCLRYKPGVRRRRKYLIYFGITLLTEPLDNSVPIIKNEKIVENILSKINIIYKQIKKNELRPDTDYLFNNSMTNNNLEKTINKLEKMNALTVFTPRK</sequence>